<feature type="repeat" description="ANK" evidence="3">
    <location>
        <begin position="1336"/>
        <end position="1368"/>
    </location>
</feature>
<dbReference type="Gene3D" id="3.40.50.1580">
    <property type="entry name" value="Nucleoside phosphorylase domain"/>
    <property type="match status" value="1"/>
</dbReference>
<evidence type="ECO:0000256" key="1">
    <source>
        <dbReference type="ARBA" id="ARBA00022737"/>
    </source>
</evidence>
<feature type="domain" description="Nephrocystin 3-like N-terminal" evidence="6">
    <location>
        <begin position="395"/>
        <end position="555"/>
    </location>
</feature>
<dbReference type="Pfam" id="PF12796">
    <property type="entry name" value="Ank_2"/>
    <property type="match status" value="5"/>
</dbReference>
<protein>
    <submittedName>
        <fullName evidence="7">Pfs NACHT and Ankyrin domain protein</fullName>
    </submittedName>
</protein>
<keyword evidence="1" id="KW-0677">Repeat</keyword>
<proteinExistence type="predicted"/>
<feature type="repeat" description="ANK" evidence="3">
    <location>
        <begin position="1006"/>
        <end position="1038"/>
    </location>
</feature>
<comment type="caution">
    <text evidence="7">The sequence shown here is derived from an EMBL/GenBank/DDBJ whole genome shotgun (WGS) entry which is preliminary data.</text>
</comment>
<dbReference type="Pfam" id="PF13637">
    <property type="entry name" value="Ank_4"/>
    <property type="match status" value="1"/>
</dbReference>
<reference evidence="7" key="1">
    <citation type="submission" date="2022-11" db="EMBL/GenBank/DDBJ databases">
        <authorList>
            <person name="Petersen C."/>
        </authorList>
    </citation>
    <scope>NUCLEOTIDE SEQUENCE</scope>
    <source>
        <strain evidence="7">IBT 30761</strain>
    </source>
</reference>
<dbReference type="EMBL" id="JAPQKI010000009">
    <property type="protein sequence ID" value="KAJ5089173.1"/>
    <property type="molecule type" value="Genomic_DNA"/>
</dbReference>
<dbReference type="SUPFAM" id="SSF52540">
    <property type="entry name" value="P-loop containing nucleoside triphosphate hydrolases"/>
    <property type="match status" value="1"/>
</dbReference>
<dbReference type="GO" id="GO:0009116">
    <property type="term" value="P:nucleoside metabolic process"/>
    <property type="evidence" value="ECO:0007669"/>
    <property type="project" value="InterPro"/>
</dbReference>
<dbReference type="PANTHER" id="PTHR24171:SF10">
    <property type="entry name" value="ANKYRIN REPEAT DOMAIN-CONTAINING PROTEIN 29-LIKE"/>
    <property type="match status" value="1"/>
</dbReference>
<accession>A0A9W9K124</accession>
<dbReference type="SMART" id="SM00248">
    <property type="entry name" value="ANK"/>
    <property type="match status" value="17"/>
</dbReference>
<name>A0A9W9K124_9EURO</name>
<dbReference type="InterPro" id="IPR036770">
    <property type="entry name" value="Ankyrin_rpt-contain_sf"/>
</dbReference>
<dbReference type="InterPro" id="IPR056884">
    <property type="entry name" value="NPHP3-like_N"/>
</dbReference>
<feature type="repeat" description="ANK" evidence="3">
    <location>
        <begin position="874"/>
        <end position="906"/>
    </location>
</feature>
<evidence type="ECO:0000259" key="6">
    <source>
        <dbReference type="Pfam" id="PF24883"/>
    </source>
</evidence>
<feature type="repeat" description="ANK" evidence="3">
    <location>
        <begin position="1039"/>
        <end position="1071"/>
    </location>
</feature>
<dbReference type="Gene3D" id="1.25.40.20">
    <property type="entry name" value="Ankyrin repeat-containing domain"/>
    <property type="match status" value="5"/>
</dbReference>
<reference evidence="7" key="2">
    <citation type="journal article" date="2023" name="IMA Fungus">
        <title>Comparative genomic study of the Penicillium genus elucidates a diverse pangenome and 15 lateral gene transfer events.</title>
        <authorList>
            <person name="Petersen C."/>
            <person name="Sorensen T."/>
            <person name="Nielsen M.R."/>
            <person name="Sondergaard T.E."/>
            <person name="Sorensen J.L."/>
            <person name="Fitzpatrick D.A."/>
            <person name="Frisvad J.C."/>
            <person name="Nielsen K.L."/>
        </authorList>
    </citation>
    <scope>NUCLEOTIDE SEQUENCE</scope>
    <source>
        <strain evidence="7">IBT 30761</strain>
    </source>
</reference>
<evidence type="ECO:0000256" key="3">
    <source>
        <dbReference type="PROSITE-ProRule" id="PRU00023"/>
    </source>
</evidence>
<dbReference type="GO" id="GO:0003824">
    <property type="term" value="F:catalytic activity"/>
    <property type="evidence" value="ECO:0007669"/>
    <property type="project" value="InterPro"/>
</dbReference>
<feature type="repeat" description="ANK" evidence="3">
    <location>
        <begin position="1204"/>
        <end position="1236"/>
    </location>
</feature>
<dbReference type="GeneID" id="81359328"/>
<feature type="repeat" description="ANK" evidence="3">
    <location>
        <begin position="1138"/>
        <end position="1170"/>
    </location>
</feature>
<evidence type="ECO:0000256" key="4">
    <source>
        <dbReference type="SAM" id="MobiDB-lite"/>
    </source>
</evidence>
<dbReference type="PANTHER" id="PTHR24171">
    <property type="entry name" value="ANKYRIN REPEAT DOMAIN-CONTAINING PROTEIN 39-RELATED"/>
    <property type="match status" value="1"/>
</dbReference>
<feature type="repeat" description="ANK" evidence="3">
    <location>
        <begin position="973"/>
        <end position="1005"/>
    </location>
</feature>
<dbReference type="OrthoDB" id="1577640at2759"/>
<evidence type="ECO:0000313" key="8">
    <source>
        <dbReference type="Proteomes" id="UP001149074"/>
    </source>
</evidence>
<feature type="repeat" description="ANK" evidence="3">
    <location>
        <begin position="907"/>
        <end position="939"/>
    </location>
</feature>
<dbReference type="Pfam" id="PF22939">
    <property type="entry name" value="WHD_GPIID"/>
    <property type="match status" value="1"/>
</dbReference>
<dbReference type="Pfam" id="PF24883">
    <property type="entry name" value="NPHP3_N"/>
    <property type="match status" value="1"/>
</dbReference>
<dbReference type="InterPro" id="IPR002110">
    <property type="entry name" value="Ankyrin_rpt"/>
</dbReference>
<keyword evidence="2 3" id="KW-0040">ANK repeat</keyword>
<dbReference type="Proteomes" id="UP001149074">
    <property type="component" value="Unassembled WGS sequence"/>
</dbReference>
<dbReference type="SUPFAM" id="SSF53167">
    <property type="entry name" value="Purine and uridine phosphorylases"/>
    <property type="match status" value="1"/>
</dbReference>
<dbReference type="Pfam" id="PF00023">
    <property type="entry name" value="Ank"/>
    <property type="match status" value="1"/>
</dbReference>
<keyword evidence="8" id="KW-1185">Reference proteome</keyword>
<feature type="domain" description="GPI inositol-deacylase winged helix" evidence="5">
    <location>
        <begin position="667"/>
        <end position="752"/>
    </location>
</feature>
<dbReference type="PROSITE" id="PS50297">
    <property type="entry name" value="ANK_REP_REGION"/>
    <property type="match status" value="12"/>
</dbReference>
<dbReference type="SUPFAM" id="SSF48403">
    <property type="entry name" value="Ankyrin repeat"/>
    <property type="match status" value="2"/>
</dbReference>
<organism evidence="7 8">
    <name type="scientific">Penicillium argentinense</name>
    <dbReference type="NCBI Taxonomy" id="1131581"/>
    <lineage>
        <taxon>Eukaryota</taxon>
        <taxon>Fungi</taxon>
        <taxon>Dikarya</taxon>
        <taxon>Ascomycota</taxon>
        <taxon>Pezizomycotina</taxon>
        <taxon>Eurotiomycetes</taxon>
        <taxon>Eurotiomycetidae</taxon>
        <taxon>Eurotiales</taxon>
        <taxon>Aspergillaceae</taxon>
        <taxon>Penicillium</taxon>
    </lineage>
</organism>
<dbReference type="RefSeq" id="XP_056471155.1">
    <property type="nucleotide sequence ID" value="XM_056620349.1"/>
</dbReference>
<dbReference type="InterPro" id="IPR054471">
    <property type="entry name" value="GPIID_WHD"/>
</dbReference>
<dbReference type="InterPro" id="IPR035994">
    <property type="entry name" value="Nucleoside_phosphorylase_sf"/>
</dbReference>
<dbReference type="Gene3D" id="3.40.50.300">
    <property type="entry name" value="P-loop containing nucleotide triphosphate hydrolases"/>
    <property type="match status" value="1"/>
</dbReference>
<feature type="repeat" description="ANK" evidence="3">
    <location>
        <begin position="1270"/>
        <end position="1302"/>
    </location>
</feature>
<dbReference type="InterPro" id="IPR027417">
    <property type="entry name" value="P-loop_NTPase"/>
</dbReference>
<sequence>MASQNTRDSPDSYAIAWIAALPIERAAAQAMLDEEHAAPTSFTRHQTDTNVYTWGRVGEHNIVIASLAAGNYGTTSAATTASSLLASLSSIRVGLLVGIGGGIARPEEGYDIRLGDIVVSQPCGTTGGVCQYDLIKAKSGDKRERKGFLGRPPTVLLNALTSIQADHERKDSKVPCFLQEMLEKNPKMGKRSKQNPGYAHQGFDNDRLFKSSCDHVLGPDCRGCDTADEVQRDPRDTTDPDIHYGTIASGNTLVKDAAARDRIVADLGEDCICFEMEAAGLMNHFPCLVIRGICDYADSHKNDRWQRYASATAAAYAKELLAYVPTAEVQETKRALEVLQLVQQQIDGVQQMTVATKAAADSIRSDLHTDKIKRWLCPPDPSTNANHARTLRHSGTGVWLLENPVFQEWHSGSRQHLWLYGLAGCGKTVLSATVLDHLAKGNDRLILSFFFDFSDTTKQTVDGMLRSLAFQLYQGGVSSAIHLDALFQAHQNGSDQPAIKALSDIVFKMLLVQKKVSIVLDALDESKIRHDVLLWIKDVVSRPELGHVLLLYTGRPESEFQRDIPPMIGNQNCVSLDKHAVNADIRSWVTAQLSQRRDFKEKPLSPELLERIRRKVGDGADGMFRWAFCQLDSLARCRHEAAMEEALVSLPLNLDETYRHMIASIPTELKSDAIRLLQFLVHSKRPLKLAEAKEVIATQIENESRGFDIKRRLFYETNVLDYCPSLVTVVDATDKELHLAHFSVKEYLLKQNHFKSTTASIPITRTCLTYLTDINGSHREIKRGFPMARYAAELWTNHAALAQASKDIVRVTVRFLEKESTFQRWASLYQPDRRWPKPGLPQGSGLYYACFLGLIAPARDLINKGADVNVQGGRYGNALQAASFSGHQEIVQLLLDKGADVNAQGGDHGNALQAASFSGHQEIVQLLLDKGADVNAQGGDHGNALQAASFSGHQEIVQLLLDKGADVNAQGGDYGNALHAASSGGHQQIIQLLLDKGADVNAQGGRYGNALLAASFRGHQGIVQLLLDKGADVNVQGGKYGNALQAASVAGRQGIVQLLLDKGADINAKGGEYGNALQAASLEGHQEIVQVLLDKGADVNVQGGRYGNALQAESLNGHQEIVQLLLDKRADVNAQGGEYGNALQAASFRGHQGIVQLLLDKGADVNAQGGEYGNALQAASSGGHQGIVQLLLDKGADVNAQGGQYGNALLAASFRGHQETVQLLLDKGADVNAQGGRYGNALQAASFWGHQETVQLLLDKGADVNAQGGHYGNALQAASLEGHQEIVQVLLDKRADVNAQGGQYGNALQAASFRGHQGIVQLLLDKRANVNAQGGECGNALQAASSGGHQEIVQLLLDKGANVNAQGGIYGNALQAASLEGHQEIVQLLQRRHAITLSSKRSSSRTPSYPTKKLRPMDSEPSDQIR</sequence>
<feature type="repeat" description="ANK" evidence="3">
    <location>
        <begin position="1237"/>
        <end position="1269"/>
    </location>
</feature>
<gene>
    <name evidence="7" type="ORF">N7532_007857</name>
</gene>
<evidence type="ECO:0000259" key="5">
    <source>
        <dbReference type="Pfam" id="PF22939"/>
    </source>
</evidence>
<feature type="repeat" description="ANK" evidence="3">
    <location>
        <begin position="1072"/>
        <end position="1104"/>
    </location>
</feature>
<evidence type="ECO:0000256" key="2">
    <source>
        <dbReference type="ARBA" id="ARBA00023043"/>
    </source>
</evidence>
<evidence type="ECO:0000313" key="7">
    <source>
        <dbReference type="EMBL" id="KAJ5089173.1"/>
    </source>
</evidence>
<feature type="repeat" description="ANK" evidence="3">
    <location>
        <begin position="1171"/>
        <end position="1203"/>
    </location>
</feature>
<feature type="compositionally biased region" description="Basic and acidic residues" evidence="4">
    <location>
        <begin position="1415"/>
        <end position="1426"/>
    </location>
</feature>
<feature type="region of interest" description="Disordered" evidence="4">
    <location>
        <begin position="1397"/>
        <end position="1426"/>
    </location>
</feature>
<feature type="compositionally biased region" description="Low complexity" evidence="4">
    <location>
        <begin position="1398"/>
        <end position="1411"/>
    </location>
</feature>
<dbReference type="PROSITE" id="PS50088">
    <property type="entry name" value="ANK_REPEAT"/>
    <property type="match status" value="13"/>
</dbReference>
<feature type="repeat" description="ANK" evidence="3">
    <location>
        <begin position="940"/>
        <end position="972"/>
    </location>
</feature>